<dbReference type="Gene3D" id="3.40.190.170">
    <property type="entry name" value="Bacterial extracellular solute-binding protein, family 7"/>
    <property type="match status" value="1"/>
</dbReference>
<dbReference type="InterPro" id="IPR018389">
    <property type="entry name" value="DctP_fam"/>
</dbReference>
<reference evidence="3 4" key="1">
    <citation type="submission" date="2023-03" db="EMBL/GenBank/DDBJ databases">
        <title>Diaphorobacter basophil sp. nov., isolated from a sewage-treatment plant.</title>
        <authorList>
            <person name="Yang K."/>
        </authorList>
    </citation>
    <scope>NUCLEOTIDE SEQUENCE [LARGE SCALE GENOMIC DNA]</scope>
    <source>
        <strain evidence="3 4">Y-1</strain>
    </source>
</reference>
<evidence type="ECO:0000256" key="2">
    <source>
        <dbReference type="SAM" id="SignalP"/>
    </source>
</evidence>
<evidence type="ECO:0000256" key="1">
    <source>
        <dbReference type="ARBA" id="ARBA00022729"/>
    </source>
</evidence>
<gene>
    <name evidence="3" type="ORF">P4826_04695</name>
</gene>
<dbReference type="Proteomes" id="UP001303211">
    <property type="component" value="Chromosome"/>
</dbReference>
<dbReference type="RefSeq" id="WP_317702750.1">
    <property type="nucleotide sequence ID" value="NZ_CP136921.1"/>
</dbReference>
<dbReference type="InterPro" id="IPR038404">
    <property type="entry name" value="TRAP_DctP_sf"/>
</dbReference>
<protein>
    <submittedName>
        <fullName evidence="3">TRAP transporter substrate-binding protein</fullName>
    </submittedName>
</protein>
<dbReference type="EMBL" id="CP136921">
    <property type="protein sequence ID" value="WOO33383.1"/>
    <property type="molecule type" value="Genomic_DNA"/>
</dbReference>
<proteinExistence type="predicted"/>
<evidence type="ECO:0000313" key="4">
    <source>
        <dbReference type="Proteomes" id="UP001303211"/>
    </source>
</evidence>
<accession>A0ABZ0J675</accession>
<organism evidence="3 4">
    <name type="scientific">Diaphorobacter limosus</name>
    <dbReference type="NCBI Taxonomy" id="3036128"/>
    <lineage>
        <taxon>Bacteria</taxon>
        <taxon>Pseudomonadati</taxon>
        <taxon>Pseudomonadota</taxon>
        <taxon>Betaproteobacteria</taxon>
        <taxon>Burkholderiales</taxon>
        <taxon>Comamonadaceae</taxon>
        <taxon>Diaphorobacter</taxon>
    </lineage>
</organism>
<dbReference type="NCBIfam" id="NF037995">
    <property type="entry name" value="TRAP_S1"/>
    <property type="match status" value="1"/>
</dbReference>
<feature type="signal peptide" evidence="2">
    <location>
        <begin position="1"/>
        <end position="18"/>
    </location>
</feature>
<dbReference type="CDD" id="cd13602">
    <property type="entry name" value="PBP2_TRAP_BpDctp6_7"/>
    <property type="match status" value="1"/>
</dbReference>
<dbReference type="Pfam" id="PF03480">
    <property type="entry name" value="DctP"/>
    <property type="match status" value="1"/>
</dbReference>
<sequence length="320" mass="34768">MKRILLSVVCLAAAASQAQVKWDLPTGYAANTFQTQNNQQFAKEVDELTGGKLKITLHPGGSLYKANEIKRAVQTGQVPAAEFILSGAANENPLYGVDSVPFLASSYAGAWRLYQAAKPAQEKLLASQGMQLLYSVPWPGQSLYSNKPVQSPADLVGTKMRAYNPTSTRIAQLLKAQPVTIQLSELGQALATNTVNNFLTSSASGVESKLYEQIKYFYPVNAWLPRNATVVNKKAFDSLDKGLQDAVLKAAATAEKRGWESSERLDKEFLKELAAKGMTVSEPSDALKKEFARIGTVMTEEWVKAAGAEGKAIVDAYNKR</sequence>
<dbReference type="PANTHER" id="PTHR33376">
    <property type="match status" value="1"/>
</dbReference>
<evidence type="ECO:0000313" key="3">
    <source>
        <dbReference type="EMBL" id="WOO33383.1"/>
    </source>
</evidence>
<name>A0ABZ0J675_9BURK</name>
<keyword evidence="4" id="KW-1185">Reference proteome</keyword>
<keyword evidence="1 2" id="KW-0732">Signal</keyword>
<dbReference type="PANTHER" id="PTHR33376:SF4">
    <property type="entry name" value="SIALIC ACID-BINDING PERIPLASMIC PROTEIN SIAP"/>
    <property type="match status" value="1"/>
</dbReference>
<feature type="chain" id="PRO_5047038643" evidence="2">
    <location>
        <begin position="19"/>
        <end position="320"/>
    </location>
</feature>